<organism evidence="2 3">
    <name type="scientific">Desulfotalea psychrophila (strain LSv54 / DSM 12343)</name>
    <dbReference type="NCBI Taxonomy" id="177439"/>
    <lineage>
        <taxon>Bacteria</taxon>
        <taxon>Pseudomonadati</taxon>
        <taxon>Thermodesulfobacteriota</taxon>
        <taxon>Desulfobulbia</taxon>
        <taxon>Desulfobulbales</taxon>
        <taxon>Desulfocapsaceae</taxon>
        <taxon>Desulfotalea</taxon>
    </lineage>
</organism>
<sequence length="386" mass="43287">MKIAFYCQHILGIGHFQRSLLLCRALLARGHRLTLILGGPEIEVTDSRIEVLQLPGLRMDAEFGGLLPCDEGAGLADIKEQRQKMLYQFFQEEEPDIFITELYPMGRKAFRFELDPVLQGIDQGSLAPCFCCSSVRDILVEKSSGREKFEERAVKTLNRYFDGLLIHADANIISLDETFARTAEVVIPKYYTGFIAPEMAARGGGVAQKEDDLPLVIASIGGGSVGGELLEAVASASQEGTFRLKIFCGRYSSAELKLRLEQYRSPLIEIVTFSHDFQREMEAADLSISMAGYNTCMNILRAGTPALLYPFQQNREQGLRVKKLGIYREIQILSEADLPATRLRERIEEMLGYEKFMSKVELDGAMNSALQVEAWFEKFTAEDHNA</sequence>
<name>Q6AME5_DESPS</name>
<dbReference type="eggNOG" id="COG4671">
    <property type="taxonomic scope" value="Bacteria"/>
</dbReference>
<proteinExistence type="predicted"/>
<dbReference type="STRING" id="177439.DP1751"/>
<evidence type="ECO:0000259" key="1">
    <source>
        <dbReference type="Pfam" id="PF04101"/>
    </source>
</evidence>
<accession>Q6AME5</accession>
<protein>
    <recommendedName>
        <fullName evidence="1">Glycosyl transferase family 28 C-terminal domain-containing protein</fullName>
    </recommendedName>
</protein>
<dbReference type="Pfam" id="PF04101">
    <property type="entry name" value="Glyco_tran_28_C"/>
    <property type="match status" value="1"/>
</dbReference>
<evidence type="ECO:0000313" key="2">
    <source>
        <dbReference type="EMBL" id="CAG36480.1"/>
    </source>
</evidence>
<dbReference type="OrthoDB" id="503443at2"/>
<dbReference type="RefSeq" id="WP_011188992.1">
    <property type="nucleotide sequence ID" value="NC_006138.1"/>
</dbReference>
<dbReference type="CAZy" id="GT1">
    <property type="family name" value="Glycosyltransferase Family 1"/>
</dbReference>
<dbReference type="Gene3D" id="3.40.50.2000">
    <property type="entry name" value="Glycogen Phosphorylase B"/>
    <property type="match status" value="1"/>
</dbReference>
<gene>
    <name evidence="2" type="ordered locus">DP1751</name>
</gene>
<reference evidence="3" key="1">
    <citation type="journal article" date="2004" name="Environ. Microbiol.">
        <title>The genome of Desulfotalea psychrophila, a sulfate-reducing bacterium from permanently cold Arctic sediments.</title>
        <authorList>
            <person name="Rabus R."/>
            <person name="Ruepp A."/>
            <person name="Frickey T."/>
            <person name="Rattei T."/>
            <person name="Fartmann B."/>
            <person name="Stark M."/>
            <person name="Bauer M."/>
            <person name="Zibat A."/>
            <person name="Lombardot T."/>
            <person name="Becker I."/>
            <person name="Amann J."/>
            <person name="Gellner K."/>
            <person name="Teeling H."/>
            <person name="Leuschner W.D."/>
            <person name="Gloeckner F.-O."/>
            <person name="Lupas A.N."/>
            <person name="Amann R."/>
            <person name="Klenk H.-P."/>
        </authorList>
    </citation>
    <scope>NUCLEOTIDE SEQUENCE [LARGE SCALE GENOMIC DNA]</scope>
    <source>
        <strain evidence="3">DSM 12343 / LSv54</strain>
    </source>
</reference>
<evidence type="ECO:0000313" key="3">
    <source>
        <dbReference type="Proteomes" id="UP000000602"/>
    </source>
</evidence>
<dbReference type="HOGENOM" id="CLU_055279_0_0_7"/>
<dbReference type="PANTHER" id="PTHR21015">
    <property type="entry name" value="UDP-N-ACETYLGLUCOSAMINE--N-ACETYLMURAMYL-(PENTAPEPTIDE) PYROPHOSPHORYL-UNDECAPRENOL N-ACETYLGLUCOSAMINE TRANSFERASE 1"/>
    <property type="match status" value="1"/>
</dbReference>
<dbReference type="EMBL" id="CR522870">
    <property type="protein sequence ID" value="CAG36480.1"/>
    <property type="molecule type" value="Genomic_DNA"/>
</dbReference>
<feature type="domain" description="Glycosyl transferase family 28 C-terminal" evidence="1">
    <location>
        <begin position="220"/>
        <end position="351"/>
    </location>
</feature>
<dbReference type="SUPFAM" id="SSF53756">
    <property type="entry name" value="UDP-Glycosyltransferase/glycogen phosphorylase"/>
    <property type="match status" value="1"/>
</dbReference>
<dbReference type="InterPro" id="IPR007235">
    <property type="entry name" value="Glyco_trans_28_C"/>
</dbReference>
<dbReference type="PANTHER" id="PTHR21015:SF28">
    <property type="entry name" value="SLL1722 PROTEIN"/>
    <property type="match status" value="1"/>
</dbReference>
<dbReference type="Proteomes" id="UP000000602">
    <property type="component" value="Chromosome"/>
</dbReference>
<dbReference type="GO" id="GO:0016758">
    <property type="term" value="F:hexosyltransferase activity"/>
    <property type="evidence" value="ECO:0007669"/>
    <property type="project" value="InterPro"/>
</dbReference>
<keyword evidence="3" id="KW-1185">Reference proteome</keyword>
<dbReference type="KEGG" id="dps:DP1751"/>
<dbReference type="AlphaFoldDB" id="Q6AME5"/>